<protein>
    <submittedName>
        <fullName evidence="1">Uncharacterized protein</fullName>
    </submittedName>
</protein>
<dbReference type="OrthoDB" id="5550319at2759"/>
<dbReference type="Proteomes" id="UP001150907">
    <property type="component" value="Unassembled WGS sequence"/>
</dbReference>
<comment type="caution">
    <text evidence="1">The sequence shown here is derived from an EMBL/GenBank/DDBJ whole genome shotgun (WGS) entry which is preliminary data.</text>
</comment>
<sequence>MSQPPGGQFVAILRRAPGASSTLFSDPVYVAPAQTLPDLPDGLQYVVIHPAEAPARAHTLRELVPKQQQQQMQAQAQMQMQMQPPVALPAEEDYGGFGSFLPTRDSTLSTVAVADLGMLRRSEQHQQPPAGNIDQVSGADVEAALEVAGRVLATAAAEDDADSVLRANAALLAQLEAMQDRRAQSGDYGHVSREEHAVAARLHASLARLAAAHAPAALRPAHPYALRAAAARVKAAASPDYAGTLPPQRRYTHGG</sequence>
<reference evidence="1" key="1">
    <citation type="submission" date="2022-07" db="EMBL/GenBank/DDBJ databases">
        <title>Phylogenomic reconstructions and comparative analyses of Kickxellomycotina fungi.</title>
        <authorList>
            <person name="Reynolds N.K."/>
            <person name="Stajich J.E."/>
            <person name="Barry K."/>
            <person name="Grigoriev I.V."/>
            <person name="Crous P."/>
            <person name="Smith M.E."/>
        </authorList>
    </citation>
    <scope>NUCLEOTIDE SEQUENCE</scope>
    <source>
        <strain evidence="1">IMI 214461</strain>
    </source>
</reference>
<dbReference type="AlphaFoldDB" id="A0A9W8BC03"/>
<evidence type="ECO:0000313" key="2">
    <source>
        <dbReference type="Proteomes" id="UP001150907"/>
    </source>
</evidence>
<evidence type="ECO:0000313" key="1">
    <source>
        <dbReference type="EMBL" id="KAJ1997237.1"/>
    </source>
</evidence>
<gene>
    <name evidence="1" type="ORF">H4R26_005902</name>
</gene>
<keyword evidence="2" id="KW-1185">Reference proteome</keyword>
<dbReference type="EMBL" id="JANBQF010001438">
    <property type="protein sequence ID" value="KAJ1997237.1"/>
    <property type="molecule type" value="Genomic_DNA"/>
</dbReference>
<accession>A0A9W8BC03</accession>
<proteinExistence type="predicted"/>
<organism evidence="1 2">
    <name type="scientific">Coemansia thaxteri</name>
    <dbReference type="NCBI Taxonomy" id="2663907"/>
    <lineage>
        <taxon>Eukaryota</taxon>
        <taxon>Fungi</taxon>
        <taxon>Fungi incertae sedis</taxon>
        <taxon>Zoopagomycota</taxon>
        <taxon>Kickxellomycotina</taxon>
        <taxon>Kickxellomycetes</taxon>
        <taxon>Kickxellales</taxon>
        <taxon>Kickxellaceae</taxon>
        <taxon>Coemansia</taxon>
    </lineage>
</organism>
<name>A0A9W8BC03_9FUNG</name>